<keyword evidence="4" id="KW-1185">Reference proteome</keyword>
<accession>A0AAV2S725</accession>
<keyword evidence="2" id="KW-0812">Transmembrane</keyword>
<feature type="compositionally biased region" description="Polar residues" evidence="1">
    <location>
        <begin position="77"/>
        <end position="104"/>
    </location>
</feature>
<evidence type="ECO:0000256" key="2">
    <source>
        <dbReference type="SAM" id="Phobius"/>
    </source>
</evidence>
<protein>
    <submittedName>
        <fullName evidence="3">Uncharacterized protein</fullName>
    </submittedName>
</protein>
<evidence type="ECO:0000313" key="3">
    <source>
        <dbReference type="EMBL" id="CAL4164128.1"/>
    </source>
</evidence>
<feature type="compositionally biased region" description="Polar residues" evidence="1">
    <location>
        <begin position="175"/>
        <end position="190"/>
    </location>
</feature>
<name>A0AAV2S725_MEGNR</name>
<dbReference type="Proteomes" id="UP001497623">
    <property type="component" value="Unassembled WGS sequence"/>
</dbReference>
<organism evidence="3 4">
    <name type="scientific">Meganyctiphanes norvegica</name>
    <name type="common">Northern krill</name>
    <name type="synonym">Thysanopoda norvegica</name>
    <dbReference type="NCBI Taxonomy" id="48144"/>
    <lineage>
        <taxon>Eukaryota</taxon>
        <taxon>Metazoa</taxon>
        <taxon>Ecdysozoa</taxon>
        <taxon>Arthropoda</taxon>
        <taxon>Crustacea</taxon>
        <taxon>Multicrustacea</taxon>
        <taxon>Malacostraca</taxon>
        <taxon>Eumalacostraca</taxon>
        <taxon>Eucarida</taxon>
        <taxon>Euphausiacea</taxon>
        <taxon>Euphausiidae</taxon>
        <taxon>Meganyctiphanes</taxon>
    </lineage>
</organism>
<reference evidence="3 4" key="1">
    <citation type="submission" date="2024-05" db="EMBL/GenBank/DDBJ databases">
        <authorList>
            <person name="Wallberg A."/>
        </authorList>
    </citation>
    <scope>NUCLEOTIDE SEQUENCE [LARGE SCALE GENOMIC DNA]</scope>
</reference>
<comment type="caution">
    <text evidence="3">The sequence shown here is derived from an EMBL/GenBank/DDBJ whole genome shotgun (WGS) entry which is preliminary data.</text>
</comment>
<keyword evidence="2" id="KW-1133">Transmembrane helix</keyword>
<feature type="transmembrane region" description="Helical" evidence="2">
    <location>
        <begin position="30"/>
        <end position="53"/>
    </location>
</feature>
<evidence type="ECO:0000256" key="1">
    <source>
        <dbReference type="SAM" id="MobiDB-lite"/>
    </source>
</evidence>
<keyword evidence="2" id="KW-0472">Membrane</keyword>
<evidence type="ECO:0000313" key="4">
    <source>
        <dbReference type="Proteomes" id="UP001497623"/>
    </source>
</evidence>
<dbReference type="EMBL" id="CAXKWB010046691">
    <property type="protein sequence ID" value="CAL4164128.1"/>
    <property type="molecule type" value="Genomic_DNA"/>
</dbReference>
<proteinExistence type="predicted"/>
<sequence>MSGNPAAPNPAVPGAGVVNPAQLNGTGGKIIIAGVVVGLLVQIMLLIIAYLSFKNKTSSRQYIKEKIYGTVRRRSLQEPTTTAPHQSSPRSNHQQIPKSNPNRHNQLKNKGFTPNDEPMSRSPAPACNVPKHGVPDPIISNTPKPRSPAPERKVPKPRVPDPISNTPKPRAPDPIQQSYPQTNESDPVYI</sequence>
<dbReference type="AlphaFoldDB" id="A0AAV2S725"/>
<feature type="region of interest" description="Disordered" evidence="1">
    <location>
        <begin position="74"/>
        <end position="190"/>
    </location>
</feature>
<gene>
    <name evidence="3" type="ORF">MNOR_LOCUS33098</name>
</gene>